<sequence>MRTVTPGQLAQLQGNPKNVRNICILAHVDHGKTTLADVLVASNGVISKRLAGKLRYLDSRADEQIRGITMKSSAISLQFQKESEDYLVNLIDSPGHVDFSSEVSTAVRLCDGAVVVVDVVEGVCPQTHAVLRQAWLENIKPVLVLNKVDRLITELKNSPMEAHLVLQQVLEKVNSVMGNLFSTDVMKKGTTKDSSKDVKEPTVATEDHVFDYSSELDHTDDSNLYFSPEQGNIVFASAIDGWGFRLEHFAKQYASKLNIKEEILQKVLWGDFYVHSKTKRVMKGAQAKGKKPLFVQFVLENVWAVYDAVLVRRDKEKVEKIVKSLNVTLSARDARHNDPRVLLQAVCGQWLPLSEAVLAMTVDQLPSPLQISPEKVEHLMCQTAQRFDSLPQPTQKLKEDFLMCSAEDSAPVIVFISKMFSVDSKALPHNRPRPLTQEEIEQKRELARQRHQEKLAALSNQTLVPQQEQAAEENGNDTCSTTILTNKKDKVDDDANVFVGFARVFSGKVRKGQKVYVLGPKHSPAHALQHMSEAPGDLSQLKHVAAVVVEDLYLLMGKELETVDQVPAGNILGIGGLQAQVLKSATVSSTIACPAFSPVYLDAAPIVRVAVEPKHAGDMSALMRGLRLLNQADPSVEVLVQESGEHVLVTTGEVHLQRCLDDLIQRFAKIELNVSDPMVPFRETIIPPPKVDMVNEVIDHDTNRITKSGKDATEKKIKWGGSILLQTPNKLCSLKVKAIPLPEDISNLLEDNADLLRTLDRITKSSGDISHHQAERAKVTAETLNRLTELKSTLEAKFAQADRHYRHAIDQIWAFGPRRNGPNILLNGVAGYQRPSVWDCIDQGEVKSAAQFRHFDHAIGSGFQLATLAGPLCEEPLMGVCFVVEEWTMHGQLSEKRQPKSDDTLTNDSSNAAVSFEEEIQVTRTVGESMSPSHTDTSDTVGVSMSPRSHFLSRVHRLSQGVDEDSQSSGEDSDREAAESDFMDRHGPFTGQLISTMKEACRQAFQKHPQRLMAAMYTCDIQATADVLGKMYAVLGRKNGKVLKEDMNESLSVFSIKAALPVAESFGFAEEIRKRTSGLASPQLVFSHWEVVNSDPFWEPITEEELMHFGEKADSENQGRLYMNSVRRRKGLYVDEKIVEHAEKQRTLTKNK</sequence>
<accession>A0A8J9ZIY4</accession>
<dbReference type="GO" id="GO:0042256">
    <property type="term" value="P:cytosolic ribosome assembly"/>
    <property type="evidence" value="ECO:0007669"/>
    <property type="project" value="UniProtKB-ARBA"/>
</dbReference>
<dbReference type="SUPFAM" id="SSF50447">
    <property type="entry name" value="Translation proteins"/>
    <property type="match status" value="1"/>
</dbReference>
<dbReference type="GO" id="GO:0043022">
    <property type="term" value="F:ribosome binding"/>
    <property type="evidence" value="ECO:0007669"/>
    <property type="project" value="TreeGrafter"/>
</dbReference>
<dbReference type="Pfam" id="PF14492">
    <property type="entry name" value="EFG_III"/>
    <property type="match status" value="1"/>
</dbReference>
<dbReference type="GO" id="GO:0005829">
    <property type="term" value="C:cytosol"/>
    <property type="evidence" value="ECO:0007669"/>
    <property type="project" value="TreeGrafter"/>
</dbReference>
<evidence type="ECO:0000313" key="9">
    <source>
        <dbReference type="Proteomes" id="UP000838412"/>
    </source>
</evidence>
<dbReference type="PRINTS" id="PR00315">
    <property type="entry name" value="ELONGATNFCT"/>
</dbReference>
<name>A0A8J9ZIY4_BRALA</name>
<organism evidence="8 9">
    <name type="scientific">Branchiostoma lanceolatum</name>
    <name type="common">Common lancelet</name>
    <name type="synonym">Amphioxus lanceolatum</name>
    <dbReference type="NCBI Taxonomy" id="7740"/>
    <lineage>
        <taxon>Eukaryota</taxon>
        <taxon>Metazoa</taxon>
        <taxon>Chordata</taxon>
        <taxon>Cephalochordata</taxon>
        <taxon>Leptocardii</taxon>
        <taxon>Amphioxiformes</taxon>
        <taxon>Branchiostomatidae</taxon>
        <taxon>Branchiostoma</taxon>
    </lineage>
</organism>
<dbReference type="InterPro" id="IPR014721">
    <property type="entry name" value="Ribsml_uS5_D2-typ_fold_subgr"/>
</dbReference>
<dbReference type="GO" id="GO:0005525">
    <property type="term" value="F:GTP binding"/>
    <property type="evidence" value="ECO:0007669"/>
    <property type="project" value="UniProtKB-KW"/>
</dbReference>
<feature type="domain" description="Tr-type G" evidence="7">
    <location>
        <begin position="17"/>
        <end position="369"/>
    </location>
</feature>
<feature type="compositionally biased region" description="Polar residues" evidence="6">
    <location>
        <begin position="922"/>
        <end position="945"/>
    </location>
</feature>
<dbReference type="EMBL" id="OV696687">
    <property type="protein sequence ID" value="CAH1254464.1"/>
    <property type="molecule type" value="Genomic_DNA"/>
</dbReference>
<dbReference type="FunFam" id="3.30.70.870:FF:000002">
    <property type="entry name" value="Translation elongation factor 2"/>
    <property type="match status" value="1"/>
</dbReference>
<dbReference type="Gene3D" id="2.40.30.10">
    <property type="entry name" value="Translation factors"/>
    <property type="match status" value="1"/>
</dbReference>
<dbReference type="SUPFAM" id="SSF54211">
    <property type="entry name" value="Ribosomal protein S5 domain 2-like"/>
    <property type="match status" value="1"/>
</dbReference>
<feature type="compositionally biased region" description="Polar residues" evidence="6">
    <location>
        <begin position="904"/>
        <end position="913"/>
    </location>
</feature>
<dbReference type="Pfam" id="PF00679">
    <property type="entry name" value="EFG_C"/>
    <property type="match status" value="1"/>
</dbReference>
<dbReference type="Gene3D" id="3.40.50.300">
    <property type="entry name" value="P-loop containing nucleotide triphosphate hydrolases"/>
    <property type="match status" value="1"/>
</dbReference>
<dbReference type="InterPro" id="IPR056752">
    <property type="entry name" value="EFL1"/>
</dbReference>
<dbReference type="PANTHER" id="PTHR42908:SF3">
    <property type="entry name" value="ELONGATION FACTOR-LIKE GTPASE 1"/>
    <property type="match status" value="1"/>
</dbReference>
<dbReference type="GO" id="GO:0003924">
    <property type="term" value="F:GTPase activity"/>
    <property type="evidence" value="ECO:0007669"/>
    <property type="project" value="InterPro"/>
</dbReference>
<feature type="compositionally biased region" description="Acidic residues" evidence="6">
    <location>
        <begin position="962"/>
        <end position="974"/>
    </location>
</feature>
<dbReference type="Pfam" id="PF00009">
    <property type="entry name" value="GTP_EFTU"/>
    <property type="match status" value="1"/>
</dbReference>
<keyword evidence="2" id="KW-0547">Nucleotide-binding</keyword>
<keyword evidence="1" id="KW-0690">Ribosome biogenesis</keyword>
<dbReference type="Pfam" id="PF25118">
    <property type="entry name" value="EFL1"/>
    <property type="match status" value="1"/>
</dbReference>
<dbReference type="InterPro" id="IPR000640">
    <property type="entry name" value="EFG_V-like"/>
</dbReference>
<feature type="compositionally biased region" description="Basic and acidic residues" evidence="6">
    <location>
        <begin position="893"/>
        <end position="903"/>
    </location>
</feature>
<dbReference type="SMART" id="SM00838">
    <property type="entry name" value="EFG_C"/>
    <property type="match status" value="1"/>
</dbReference>
<feature type="compositionally biased region" description="Basic and acidic residues" evidence="6">
    <location>
        <begin position="975"/>
        <end position="986"/>
    </location>
</feature>
<dbReference type="Gene3D" id="3.90.1430.10">
    <property type="entry name" value="Yeast translation eEF2 (G' domain)"/>
    <property type="match status" value="1"/>
</dbReference>
<protein>
    <recommendedName>
        <fullName evidence="5">Elongation factor-like 1</fullName>
    </recommendedName>
</protein>
<evidence type="ECO:0000313" key="8">
    <source>
        <dbReference type="EMBL" id="CAH1254464.1"/>
    </source>
</evidence>
<dbReference type="CDD" id="cd16268">
    <property type="entry name" value="EF2_II"/>
    <property type="match status" value="1"/>
</dbReference>
<dbReference type="PROSITE" id="PS51722">
    <property type="entry name" value="G_TR_2"/>
    <property type="match status" value="1"/>
</dbReference>
<dbReference type="CDD" id="cd04096">
    <property type="entry name" value="eEF2_snRNP_like_C"/>
    <property type="match status" value="1"/>
</dbReference>
<feature type="region of interest" description="Disordered" evidence="6">
    <location>
        <begin position="893"/>
        <end position="945"/>
    </location>
</feature>
<dbReference type="FunFam" id="3.90.1430.10:FF:000002">
    <property type="entry name" value="Elongation factor like GTPase 1"/>
    <property type="match status" value="1"/>
</dbReference>
<keyword evidence="3" id="KW-0378">Hydrolase</keyword>
<dbReference type="OrthoDB" id="364892at2759"/>
<dbReference type="GO" id="GO:1990904">
    <property type="term" value="C:ribonucleoprotein complex"/>
    <property type="evidence" value="ECO:0007669"/>
    <property type="project" value="TreeGrafter"/>
</dbReference>
<dbReference type="InterPro" id="IPR035647">
    <property type="entry name" value="EFG_III/V"/>
</dbReference>
<keyword evidence="4" id="KW-0342">GTP-binding</keyword>
<dbReference type="InterPro" id="IPR009000">
    <property type="entry name" value="Transl_B-barrel_sf"/>
</dbReference>
<dbReference type="AlphaFoldDB" id="A0A8J9ZIY4"/>
<dbReference type="NCBIfam" id="TIGR00231">
    <property type="entry name" value="small_GTP"/>
    <property type="match status" value="1"/>
</dbReference>
<dbReference type="CDD" id="cd16261">
    <property type="entry name" value="EF2_snRNP_III"/>
    <property type="match status" value="1"/>
</dbReference>
<feature type="region of interest" description="Disordered" evidence="6">
    <location>
        <begin position="958"/>
        <end position="986"/>
    </location>
</feature>
<evidence type="ECO:0000256" key="6">
    <source>
        <dbReference type="SAM" id="MobiDB-lite"/>
    </source>
</evidence>
<dbReference type="PANTHER" id="PTHR42908">
    <property type="entry name" value="TRANSLATION ELONGATION FACTOR-RELATED"/>
    <property type="match status" value="1"/>
</dbReference>
<evidence type="ECO:0000256" key="2">
    <source>
        <dbReference type="ARBA" id="ARBA00022741"/>
    </source>
</evidence>
<reference evidence="8" key="1">
    <citation type="submission" date="2022-01" db="EMBL/GenBank/DDBJ databases">
        <authorList>
            <person name="Braso-Vives M."/>
        </authorList>
    </citation>
    <scope>NUCLEOTIDE SEQUENCE</scope>
</reference>
<dbReference type="InterPro" id="IPR041095">
    <property type="entry name" value="EFG_II"/>
</dbReference>
<evidence type="ECO:0000256" key="5">
    <source>
        <dbReference type="ARBA" id="ARBA00081809"/>
    </source>
</evidence>
<gene>
    <name evidence="8" type="primary">EFL1</name>
    <name evidence="8" type="ORF">BLAG_LOCUS13860</name>
</gene>
<dbReference type="InterPro" id="IPR027417">
    <property type="entry name" value="P-loop_NTPase"/>
</dbReference>
<dbReference type="FunFam" id="3.40.50.300:FF:000732">
    <property type="entry name" value="Elongation factor like GTPase 1"/>
    <property type="match status" value="1"/>
</dbReference>
<proteinExistence type="predicted"/>
<dbReference type="Proteomes" id="UP000838412">
    <property type="component" value="Chromosome 2"/>
</dbReference>
<evidence type="ECO:0000256" key="3">
    <source>
        <dbReference type="ARBA" id="ARBA00022801"/>
    </source>
</evidence>
<evidence type="ECO:0000256" key="1">
    <source>
        <dbReference type="ARBA" id="ARBA00022517"/>
    </source>
</evidence>
<dbReference type="Gene3D" id="3.30.70.240">
    <property type="match status" value="1"/>
</dbReference>
<evidence type="ECO:0000256" key="4">
    <source>
        <dbReference type="ARBA" id="ARBA00023134"/>
    </source>
</evidence>
<dbReference type="SUPFAM" id="SSF54980">
    <property type="entry name" value="EF-G C-terminal domain-like"/>
    <property type="match status" value="2"/>
</dbReference>
<dbReference type="Gene3D" id="3.30.230.10">
    <property type="match status" value="1"/>
</dbReference>
<dbReference type="CDD" id="cd01681">
    <property type="entry name" value="aeEF2_snRNP_like_IV"/>
    <property type="match status" value="1"/>
</dbReference>
<keyword evidence="9" id="KW-1185">Reference proteome</keyword>
<dbReference type="InterPro" id="IPR005225">
    <property type="entry name" value="Small_GTP-bd"/>
</dbReference>
<evidence type="ECO:0000259" key="7">
    <source>
        <dbReference type="PROSITE" id="PS51722"/>
    </source>
</evidence>
<dbReference type="FunFam" id="3.30.70.240:FF:000006">
    <property type="entry name" value="Elongation factor like GTPase 1"/>
    <property type="match status" value="1"/>
</dbReference>
<dbReference type="InterPro" id="IPR020568">
    <property type="entry name" value="Ribosomal_Su5_D2-typ_SF"/>
</dbReference>
<dbReference type="Gene3D" id="3.30.70.870">
    <property type="entry name" value="Elongation Factor G (Translational Gtpase), domain 3"/>
    <property type="match status" value="1"/>
</dbReference>
<dbReference type="SUPFAM" id="SSF52540">
    <property type="entry name" value="P-loop containing nucleoside triphosphate hydrolases"/>
    <property type="match status" value="1"/>
</dbReference>
<dbReference type="InterPro" id="IPR000795">
    <property type="entry name" value="T_Tr_GTP-bd_dom"/>
</dbReference>